<evidence type="ECO:0000313" key="2">
    <source>
        <dbReference type="EMBL" id="AND70694.1"/>
    </source>
</evidence>
<dbReference type="EMBL" id="CP014841">
    <property type="protein sequence ID" value="AND70694.1"/>
    <property type="molecule type" value="Genomic_DNA"/>
</dbReference>
<protein>
    <submittedName>
        <fullName evidence="2">Uncharacterized protein</fullName>
    </submittedName>
</protein>
<dbReference type="PATRIC" id="fig|445710.3.peg.3241"/>
<accession>A0A160N4P1</accession>
<evidence type="ECO:0000313" key="3">
    <source>
        <dbReference type="Proteomes" id="UP000077255"/>
    </source>
</evidence>
<name>A0A160N4P1_9GAMM</name>
<dbReference type="STRING" id="445710.ATSB10_32400"/>
<keyword evidence="1" id="KW-0175">Coiled coil</keyword>
<keyword evidence="3" id="KW-1185">Reference proteome</keyword>
<dbReference type="Proteomes" id="UP000077255">
    <property type="component" value="Chromosome"/>
</dbReference>
<gene>
    <name evidence="2" type="ORF">ATSB10_32400</name>
</gene>
<reference evidence="2 3" key="1">
    <citation type="submission" date="2016-02" db="EMBL/GenBank/DDBJ databases">
        <title>Complete genome sequencing and analysis of ATSB10, Dyella thiooxydans isolated from rhizosphere soil of sunflower (Helianthus annuus L.).</title>
        <authorList>
            <person name="Lee Y."/>
            <person name="Hwangbo K."/>
            <person name="Chung H."/>
            <person name="Yoo J."/>
            <person name="Kim K.Y."/>
            <person name="Sa T.M."/>
            <person name="Um Y."/>
            <person name="Madhaiyan M."/>
        </authorList>
    </citation>
    <scope>NUCLEOTIDE SEQUENCE [LARGE SCALE GENOMIC DNA]</scope>
    <source>
        <strain evidence="2 3">ATSB10</strain>
    </source>
</reference>
<sequence length="262" mass="27677">MMRNENAVVRDFGLSTVGPGLASLTAVLLLSGAIGSRAHAQVLVTDVASNATQKSELAKQVLQYEKQIQQYTTQLEQLHNMLTKIESLGNGISLVPKRLEPLSSADQEKLADQACPGAPASAVVAGAISGLLGSSHQPIVVRQNLICRTIVMTQADEYNITAQALSSLTAQASTVQKLSEIINSIGTFGESSSATSQAEQFMSQLNLAGNTWQKQIEADEKMIATLRDQQGTLAKVALNGSNTILGNVVQAAALKTAFTVNE</sequence>
<dbReference type="RefSeq" id="WP_063673695.1">
    <property type="nucleotide sequence ID" value="NZ_CP014841.1"/>
</dbReference>
<dbReference type="AlphaFoldDB" id="A0A160N4P1"/>
<dbReference type="KEGG" id="dtx:ATSB10_32400"/>
<evidence type="ECO:0000256" key="1">
    <source>
        <dbReference type="SAM" id="Coils"/>
    </source>
</evidence>
<dbReference type="OrthoDB" id="5951704at2"/>
<feature type="coiled-coil region" evidence="1">
    <location>
        <begin position="54"/>
        <end position="88"/>
    </location>
</feature>
<organism evidence="2 3">
    <name type="scientific">Dyella thiooxydans</name>
    <dbReference type="NCBI Taxonomy" id="445710"/>
    <lineage>
        <taxon>Bacteria</taxon>
        <taxon>Pseudomonadati</taxon>
        <taxon>Pseudomonadota</taxon>
        <taxon>Gammaproteobacteria</taxon>
        <taxon>Lysobacterales</taxon>
        <taxon>Rhodanobacteraceae</taxon>
        <taxon>Dyella</taxon>
    </lineage>
</organism>
<proteinExistence type="predicted"/>